<dbReference type="Gene3D" id="1.10.510.10">
    <property type="entry name" value="Transferase(Phosphotransferase) domain 1"/>
    <property type="match status" value="1"/>
</dbReference>
<proteinExistence type="predicted"/>
<name>A0A8E2AR12_9APHY</name>
<evidence type="ECO:0000259" key="1">
    <source>
        <dbReference type="SMART" id="SM00220"/>
    </source>
</evidence>
<dbReference type="SMART" id="SM00220">
    <property type="entry name" value="S_TKc"/>
    <property type="match status" value="1"/>
</dbReference>
<reference evidence="2 3" key="1">
    <citation type="submission" date="2016-07" db="EMBL/GenBank/DDBJ databases">
        <title>Draft genome of the white-rot fungus Obba rivulosa 3A-2.</title>
        <authorList>
            <consortium name="DOE Joint Genome Institute"/>
            <person name="Miettinen O."/>
            <person name="Riley R."/>
            <person name="Acob R."/>
            <person name="Barry K."/>
            <person name="Cullen D."/>
            <person name="De Vries R."/>
            <person name="Hainaut M."/>
            <person name="Hatakka A."/>
            <person name="Henrissat B."/>
            <person name="Hilden K."/>
            <person name="Kuo R."/>
            <person name="Labutti K."/>
            <person name="Lipzen A."/>
            <person name="Makela M.R."/>
            <person name="Sandor L."/>
            <person name="Spatafora J.W."/>
            <person name="Grigoriev I.V."/>
            <person name="Hibbett D.S."/>
        </authorList>
    </citation>
    <scope>NUCLEOTIDE SEQUENCE [LARGE SCALE GENOMIC DNA]</scope>
    <source>
        <strain evidence="2 3">3A-2</strain>
    </source>
</reference>
<dbReference type="AlphaFoldDB" id="A0A8E2AR12"/>
<dbReference type="InterPro" id="IPR011009">
    <property type="entry name" value="Kinase-like_dom_sf"/>
</dbReference>
<dbReference type="Proteomes" id="UP000250043">
    <property type="component" value="Unassembled WGS sequence"/>
</dbReference>
<dbReference type="OrthoDB" id="2722301at2759"/>
<evidence type="ECO:0000313" key="3">
    <source>
        <dbReference type="Proteomes" id="UP000250043"/>
    </source>
</evidence>
<feature type="domain" description="Protein kinase" evidence="1">
    <location>
        <begin position="98"/>
        <end position="305"/>
    </location>
</feature>
<accession>A0A8E2AR12</accession>
<dbReference type="SUPFAM" id="SSF56112">
    <property type="entry name" value="Protein kinase-like (PK-like)"/>
    <property type="match status" value="1"/>
</dbReference>
<dbReference type="GO" id="GO:0005524">
    <property type="term" value="F:ATP binding"/>
    <property type="evidence" value="ECO:0007669"/>
    <property type="project" value="InterPro"/>
</dbReference>
<organism evidence="2 3">
    <name type="scientific">Obba rivulosa</name>
    <dbReference type="NCBI Taxonomy" id="1052685"/>
    <lineage>
        <taxon>Eukaryota</taxon>
        <taxon>Fungi</taxon>
        <taxon>Dikarya</taxon>
        <taxon>Basidiomycota</taxon>
        <taxon>Agaricomycotina</taxon>
        <taxon>Agaricomycetes</taxon>
        <taxon>Polyporales</taxon>
        <taxon>Gelatoporiaceae</taxon>
        <taxon>Obba</taxon>
    </lineage>
</organism>
<gene>
    <name evidence="2" type="ORF">OBBRIDRAFT_806534</name>
</gene>
<protein>
    <recommendedName>
        <fullName evidence="1">Protein kinase domain-containing protein</fullName>
    </recommendedName>
</protein>
<dbReference type="EMBL" id="KV722512">
    <property type="protein sequence ID" value="OCH86780.1"/>
    <property type="molecule type" value="Genomic_DNA"/>
</dbReference>
<evidence type="ECO:0000313" key="2">
    <source>
        <dbReference type="EMBL" id="OCH86780.1"/>
    </source>
</evidence>
<keyword evidence="3" id="KW-1185">Reference proteome</keyword>
<dbReference type="GO" id="GO:0004672">
    <property type="term" value="F:protein kinase activity"/>
    <property type="evidence" value="ECO:0007669"/>
    <property type="project" value="InterPro"/>
</dbReference>
<dbReference type="InterPro" id="IPR000719">
    <property type="entry name" value="Prot_kinase_dom"/>
</dbReference>
<sequence>MNVTSDPTLESYSCLHPLPLNLRAWRQIDSNADGWFLPWDHLRDFFLKSGYKLYYGRSRGHYCEPLDWSPPSADSFDLCGDRQEFQGPRLKMEPNHFDHILHKHALVMAARDNCNRDVVIKVVAKGEDGMKELEILQYINSEPLRSDPRNATVPVLEFLQYQDWWFAVMPRDASECLEFTEQMLSALVFLHDHRIAHLDISNENILLNHRGKLPPTMMYCPEAEFPHVDIWPPHPWRSTFPARFLPIFLCLSAGLSRNLEPRVFYGWFEDVVHCAPGFLQLLQDMTSFNPARRPSAAEALDRFRTVRSLFPKDQLLEVHEYAIWRFPPVLRPQWIMLRDLLECRQWYLAFDYSRLALKNCCAKGHEKGYVLKLYSTLRLTKLYPSYVASTRFHFRRCTALNHIVYGPAYPDVTIV</sequence>